<proteinExistence type="predicted"/>
<dbReference type="AlphaFoldDB" id="A0A4Z0H127"/>
<evidence type="ECO:0000313" key="2">
    <source>
        <dbReference type="Proteomes" id="UP000297982"/>
    </source>
</evidence>
<dbReference type="Proteomes" id="UP000297982">
    <property type="component" value="Unassembled WGS sequence"/>
</dbReference>
<name>A0A4Z0H127_9BACI</name>
<sequence length="71" mass="8334">MDFFDWKVEMVGSLKPYIDKENKRMAVLTNVDDEIHIVLEFDGDNHLVIHPRWNIVITVLGDKHLRLTTNS</sequence>
<evidence type="ECO:0000313" key="1">
    <source>
        <dbReference type="EMBL" id="TGB03584.1"/>
    </source>
</evidence>
<reference evidence="1 2" key="1">
    <citation type="journal article" date="2003" name="Int. J. Syst. Evol. Microbiol.">
        <title>Halobacillus salinus sp. nov., isolated from a salt lake on the coast of the East Sea in Korea.</title>
        <authorList>
            <person name="Yoon J.H."/>
            <person name="Kang K.H."/>
            <person name="Park Y.H."/>
        </authorList>
    </citation>
    <scope>NUCLEOTIDE SEQUENCE [LARGE SCALE GENOMIC DNA]</scope>
    <source>
        <strain evidence="1 2">HSL-3</strain>
    </source>
</reference>
<protein>
    <submittedName>
        <fullName evidence="1">Uncharacterized protein</fullName>
    </submittedName>
</protein>
<organism evidence="1 2">
    <name type="scientific">Halobacillus salinus</name>
    <dbReference type="NCBI Taxonomy" id="192814"/>
    <lineage>
        <taxon>Bacteria</taxon>
        <taxon>Bacillati</taxon>
        <taxon>Bacillota</taxon>
        <taxon>Bacilli</taxon>
        <taxon>Bacillales</taxon>
        <taxon>Bacillaceae</taxon>
        <taxon>Halobacillus</taxon>
    </lineage>
</organism>
<comment type="caution">
    <text evidence="1">The sequence shown here is derived from an EMBL/GenBank/DDBJ whole genome shotgun (WGS) entry which is preliminary data.</text>
</comment>
<accession>A0A4Z0H127</accession>
<keyword evidence="2" id="KW-1185">Reference proteome</keyword>
<dbReference type="STRING" id="192814.GCA_900166575_00442"/>
<dbReference type="OrthoDB" id="2223053at2"/>
<dbReference type="EMBL" id="SRJC01000001">
    <property type="protein sequence ID" value="TGB03584.1"/>
    <property type="molecule type" value="Genomic_DNA"/>
</dbReference>
<gene>
    <name evidence="1" type="ORF">E4663_00840</name>
</gene>